<protein>
    <recommendedName>
        <fullName evidence="9">ATP-dependent RNA helicase</fullName>
        <ecNumber evidence="9">3.6.4.13</ecNumber>
    </recommendedName>
</protein>
<dbReference type="InterPro" id="IPR027417">
    <property type="entry name" value="P-loop_NTPase"/>
</dbReference>
<dbReference type="GO" id="GO:0005524">
    <property type="term" value="F:ATP binding"/>
    <property type="evidence" value="ECO:0007669"/>
    <property type="project" value="UniProtKB-UniRule"/>
</dbReference>
<dbReference type="FunFam" id="3.40.50.300:FF:001399">
    <property type="entry name" value="RNA helicase"/>
    <property type="match status" value="1"/>
</dbReference>
<feature type="domain" description="DEAD-box RNA helicase Q" evidence="13">
    <location>
        <begin position="131"/>
        <end position="160"/>
    </location>
</feature>
<evidence type="ECO:0000256" key="4">
    <source>
        <dbReference type="ARBA" id="ARBA00022840"/>
    </source>
</evidence>
<dbReference type="GO" id="GO:0003724">
    <property type="term" value="F:RNA helicase activity"/>
    <property type="evidence" value="ECO:0007669"/>
    <property type="project" value="UniProtKB-EC"/>
</dbReference>
<accession>A0A8B7ZMB0</accession>
<feature type="compositionally biased region" description="Polar residues" evidence="10">
    <location>
        <begin position="362"/>
        <end position="376"/>
    </location>
</feature>
<dbReference type="InterPro" id="IPR014014">
    <property type="entry name" value="RNA_helicase_DEAD_Q_motif"/>
</dbReference>
<dbReference type="GO" id="GO:0016787">
    <property type="term" value="F:hydrolase activity"/>
    <property type="evidence" value="ECO:0007669"/>
    <property type="project" value="UniProtKB-KW"/>
</dbReference>
<keyword evidence="5 9" id="KW-0694">RNA-binding</keyword>
<dbReference type="InterPro" id="IPR001650">
    <property type="entry name" value="Helicase_C-like"/>
</dbReference>
<dbReference type="AlphaFoldDB" id="A0A8B7ZMB0"/>
<dbReference type="Proteomes" id="UP000694845">
    <property type="component" value="Unplaced"/>
</dbReference>
<reference evidence="15" key="1">
    <citation type="submission" date="2025-08" db="UniProtKB">
        <authorList>
            <consortium name="RefSeq"/>
        </authorList>
    </citation>
    <scope>IDENTIFICATION</scope>
</reference>
<feature type="short sequence motif" description="Q motif" evidence="7">
    <location>
        <begin position="131"/>
        <end position="160"/>
    </location>
</feature>
<dbReference type="SMART" id="SM01178">
    <property type="entry name" value="DUF4217"/>
    <property type="match status" value="1"/>
</dbReference>
<keyword evidence="1 8" id="KW-0547">Nucleotide-binding</keyword>
<dbReference type="Pfam" id="PF13959">
    <property type="entry name" value="CTE_SPB4"/>
    <property type="match status" value="1"/>
</dbReference>
<evidence type="ECO:0000256" key="10">
    <source>
        <dbReference type="SAM" id="MobiDB-lite"/>
    </source>
</evidence>
<comment type="function">
    <text evidence="9">RNA helicase.</text>
</comment>
<dbReference type="Pfam" id="PF00271">
    <property type="entry name" value="Helicase_C"/>
    <property type="match status" value="1"/>
</dbReference>
<dbReference type="GO" id="GO:0005634">
    <property type="term" value="C:nucleus"/>
    <property type="evidence" value="ECO:0007669"/>
    <property type="project" value="UniProtKB-ARBA"/>
</dbReference>
<dbReference type="SMART" id="SM00487">
    <property type="entry name" value="DEXDc"/>
    <property type="match status" value="1"/>
</dbReference>
<organism evidence="14 15">
    <name type="scientific">Acanthaster planci</name>
    <name type="common">Crown-of-thorns starfish</name>
    <dbReference type="NCBI Taxonomy" id="133434"/>
    <lineage>
        <taxon>Eukaryota</taxon>
        <taxon>Metazoa</taxon>
        <taxon>Echinodermata</taxon>
        <taxon>Eleutherozoa</taxon>
        <taxon>Asterozoa</taxon>
        <taxon>Asteroidea</taxon>
        <taxon>Valvatacea</taxon>
        <taxon>Valvatida</taxon>
        <taxon>Acanthasteridae</taxon>
        <taxon>Acanthaster</taxon>
    </lineage>
</organism>
<dbReference type="InterPro" id="IPR011545">
    <property type="entry name" value="DEAD/DEAH_box_helicase_dom"/>
</dbReference>
<dbReference type="KEGG" id="aplc:110987540"/>
<keyword evidence="2 8" id="KW-0378">Hydrolase</keyword>
<dbReference type="InterPro" id="IPR025313">
    <property type="entry name" value="SPB4-like_CTE"/>
</dbReference>
<keyword evidence="14" id="KW-1185">Reference proteome</keyword>
<dbReference type="Pfam" id="PF00270">
    <property type="entry name" value="DEAD"/>
    <property type="match status" value="1"/>
</dbReference>
<dbReference type="PANTHER" id="PTHR24031">
    <property type="entry name" value="RNA HELICASE"/>
    <property type="match status" value="1"/>
</dbReference>
<dbReference type="SUPFAM" id="SSF52540">
    <property type="entry name" value="P-loop containing nucleoside triphosphate hydrolases"/>
    <property type="match status" value="1"/>
</dbReference>
<evidence type="ECO:0000259" key="13">
    <source>
        <dbReference type="PROSITE" id="PS51195"/>
    </source>
</evidence>
<feature type="compositionally biased region" description="Basic and acidic residues" evidence="10">
    <location>
        <begin position="35"/>
        <end position="47"/>
    </location>
</feature>
<dbReference type="SMART" id="SM00490">
    <property type="entry name" value="HELICc"/>
    <property type="match status" value="1"/>
</dbReference>
<evidence type="ECO:0000256" key="5">
    <source>
        <dbReference type="ARBA" id="ARBA00022884"/>
    </source>
</evidence>
<dbReference type="PROSITE" id="PS51192">
    <property type="entry name" value="HELICASE_ATP_BIND_1"/>
    <property type="match status" value="1"/>
</dbReference>
<feature type="domain" description="Helicase C-terminal" evidence="12">
    <location>
        <begin position="396"/>
        <end position="569"/>
    </location>
</feature>
<dbReference type="RefSeq" id="XP_022106030.1">
    <property type="nucleotide sequence ID" value="XM_022250338.1"/>
</dbReference>
<comment type="domain">
    <text evidence="9">The Q motif is unique to and characteristic of the DEAD box family of RNA helicases and controls ATP binding and hydrolysis.</text>
</comment>
<dbReference type="Gene3D" id="3.40.50.300">
    <property type="entry name" value="P-loop containing nucleotide triphosphate hydrolases"/>
    <property type="match status" value="2"/>
</dbReference>
<evidence type="ECO:0000256" key="8">
    <source>
        <dbReference type="RuleBase" id="RU000492"/>
    </source>
</evidence>
<name>A0A8B7ZMB0_ACAPL</name>
<evidence type="ECO:0000259" key="12">
    <source>
        <dbReference type="PROSITE" id="PS51194"/>
    </source>
</evidence>
<keyword evidence="3 8" id="KW-0347">Helicase</keyword>
<feature type="compositionally biased region" description="Basic residues" evidence="10">
    <location>
        <begin position="717"/>
        <end position="728"/>
    </location>
</feature>
<dbReference type="GeneID" id="110987540"/>
<evidence type="ECO:0000256" key="3">
    <source>
        <dbReference type="ARBA" id="ARBA00022806"/>
    </source>
</evidence>
<evidence type="ECO:0000256" key="2">
    <source>
        <dbReference type="ARBA" id="ARBA00022801"/>
    </source>
</evidence>
<dbReference type="PROSITE" id="PS51195">
    <property type="entry name" value="Q_MOTIF"/>
    <property type="match status" value="1"/>
</dbReference>
<sequence length="728" mass="81196">MAEDDSEMMLNLVYPEKKTAVCRKEGEKVTSSQKCQEKESLKQETRSRAASRQSARLKHPAATSKTENDVGNFRPAQRTTKGQGAITDRPKVTGPPGHGKVISSLFRHNPEIPTVHVAKVQSGKEAVFSGRSFHDLPLHPHLISTLEKTLEFSHMTTVQQQAIPTILSGRDTLVKSQTGSGKTLAYAVPIINSLRDRDPKVQRSDGPYAIVLVPTRELALQSFNTLQKVLKPFQWIVPGYLMGGEKKKAEKARLRRGINILVATPGRLLDHLQHTETLKLERVQWLVMDEADRLLDMGYDRDVSLILNSLNEKCLQRQNILLSATLTEGVERLADVTLNEPVTIDIAKECLADQVLDQNPSAKSSLRTVETDSSQMRKGRNEGEVESVGDFTTPEGLQQHFVIVPSKLRLVTLAAFILRRAQTTGDCKMLVFLSSRDSVEFHYTLLKEGIKAIIETLNLLVLRLHGNMSQEERTQVFLKFQESKSGILLCTDVAARGLDLPKVKWIVQYNTPGSPEDYIHRVGRTARIGKKGQSLLFLTPAEVEYLSVLSQHKINMQGMGHDHLLQTLMTTDLLQAESQRHQPVRTAQEAAGALQRVFEEFVNSNKRHTVLAVKAFQSFVRAYATYPASLKHIFHVKKLHLGHTAKSFGLREAPSHITAGLGRQQLQASRGTKRKRKAEMKPLSAKQRILVEYGSGLGGGSRTVVGAKGPKASQSKTKQRRRLKGRRL</sequence>
<evidence type="ECO:0000256" key="6">
    <source>
        <dbReference type="ARBA" id="ARBA00037933"/>
    </source>
</evidence>
<dbReference type="EC" id="3.6.4.13" evidence="9"/>
<comment type="catalytic activity">
    <reaction evidence="9">
        <text>ATP + H2O = ADP + phosphate + H(+)</text>
        <dbReference type="Rhea" id="RHEA:13065"/>
        <dbReference type="ChEBI" id="CHEBI:15377"/>
        <dbReference type="ChEBI" id="CHEBI:15378"/>
        <dbReference type="ChEBI" id="CHEBI:30616"/>
        <dbReference type="ChEBI" id="CHEBI:43474"/>
        <dbReference type="ChEBI" id="CHEBI:456216"/>
        <dbReference type="EC" id="3.6.4.13"/>
    </reaction>
</comment>
<keyword evidence="4 8" id="KW-0067">ATP-binding</keyword>
<evidence type="ECO:0000256" key="7">
    <source>
        <dbReference type="PROSITE-ProRule" id="PRU00552"/>
    </source>
</evidence>
<gene>
    <name evidence="15" type="primary">LOC110987540</name>
</gene>
<dbReference type="InterPro" id="IPR000629">
    <property type="entry name" value="RNA-helicase_DEAD-box_CS"/>
</dbReference>
<evidence type="ECO:0000256" key="9">
    <source>
        <dbReference type="RuleBase" id="RU365068"/>
    </source>
</evidence>
<feature type="region of interest" description="Disordered" evidence="10">
    <location>
        <begin position="362"/>
        <end position="386"/>
    </location>
</feature>
<evidence type="ECO:0000259" key="11">
    <source>
        <dbReference type="PROSITE" id="PS51192"/>
    </source>
</evidence>
<feature type="compositionally biased region" description="Basic and acidic residues" evidence="10">
    <location>
        <begin position="16"/>
        <end position="28"/>
    </location>
</feature>
<feature type="domain" description="Helicase ATP-binding" evidence="11">
    <location>
        <begin position="163"/>
        <end position="344"/>
    </location>
</feature>
<feature type="region of interest" description="Disordered" evidence="10">
    <location>
        <begin position="700"/>
        <end position="728"/>
    </location>
</feature>
<dbReference type="PROSITE" id="PS51194">
    <property type="entry name" value="HELICASE_CTER"/>
    <property type="match status" value="1"/>
</dbReference>
<feature type="region of interest" description="Disordered" evidence="10">
    <location>
        <begin position="16"/>
        <end position="97"/>
    </location>
</feature>
<dbReference type="CDD" id="cd18787">
    <property type="entry name" value="SF2_C_DEAD"/>
    <property type="match status" value="1"/>
</dbReference>
<proteinExistence type="inferred from homology"/>
<dbReference type="GO" id="GO:0003723">
    <property type="term" value="F:RNA binding"/>
    <property type="evidence" value="ECO:0007669"/>
    <property type="project" value="UniProtKB-UniRule"/>
</dbReference>
<dbReference type="InterPro" id="IPR014001">
    <property type="entry name" value="Helicase_ATP-bd"/>
</dbReference>
<dbReference type="PROSITE" id="PS00039">
    <property type="entry name" value="DEAD_ATP_HELICASE"/>
    <property type="match status" value="1"/>
</dbReference>
<evidence type="ECO:0000313" key="15">
    <source>
        <dbReference type="RefSeq" id="XP_022106030.1"/>
    </source>
</evidence>
<dbReference type="OrthoDB" id="422663at2759"/>
<evidence type="ECO:0000313" key="14">
    <source>
        <dbReference type="Proteomes" id="UP000694845"/>
    </source>
</evidence>
<dbReference type="CDD" id="cd17949">
    <property type="entry name" value="DEADc_DDX31"/>
    <property type="match status" value="1"/>
</dbReference>
<comment type="similarity">
    <text evidence="6">Belongs to the DEAD box helicase family. DDX31/DBP7 subfamily.</text>
</comment>
<evidence type="ECO:0000256" key="1">
    <source>
        <dbReference type="ARBA" id="ARBA00022741"/>
    </source>
</evidence>
<feature type="region of interest" description="Disordered" evidence="10">
    <location>
        <begin position="662"/>
        <end position="681"/>
    </location>
</feature>